<evidence type="ECO:0000313" key="9">
    <source>
        <dbReference type="EMBL" id="KZZ87827.1"/>
    </source>
</evidence>
<evidence type="ECO:0000256" key="5">
    <source>
        <dbReference type="ARBA" id="ARBA00023136"/>
    </source>
</evidence>
<feature type="transmembrane region" description="Helical" evidence="7">
    <location>
        <begin position="260"/>
        <end position="283"/>
    </location>
</feature>
<comment type="subcellular location">
    <subcellularLocation>
        <location evidence="1">Membrane</location>
        <topology evidence="1">Multi-pass membrane protein</topology>
    </subcellularLocation>
</comment>
<feature type="transmembrane region" description="Helical" evidence="7">
    <location>
        <begin position="340"/>
        <end position="362"/>
    </location>
</feature>
<dbReference type="EMBL" id="AZGZ01000030">
    <property type="protein sequence ID" value="KZZ87827.1"/>
    <property type="molecule type" value="Genomic_DNA"/>
</dbReference>
<evidence type="ECO:0000256" key="2">
    <source>
        <dbReference type="ARBA" id="ARBA00022448"/>
    </source>
</evidence>
<organism evidence="9 10">
    <name type="scientific">Ascosphaera apis ARSEF 7405</name>
    <dbReference type="NCBI Taxonomy" id="392613"/>
    <lineage>
        <taxon>Eukaryota</taxon>
        <taxon>Fungi</taxon>
        <taxon>Dikarya</taxon>
        <taxon>Ascomycota</taxon>
        <taxon>Pezizomycotina</taxon>
        <taxon>Eurotiomycetes</taxon>
        <taxon>Eurotiomycetidae</taxon>
        <taxon>Onygenales</taxon>
        <taxon>Ascosphaeraceae</taxon>
        <taxon>Ascosphaera</taxon>
    </lineage>
</organism>
<dbReference type="SUPFAM" id="SSF103473">
    <property type="entry name" value="MFS general substrate transporter"/>
    <property type="match status" value="1"/>
</dbReference>
<evidence type="ECO:0000256" key="6">
    <source>
        <dbReference type="SAM" id="MobiDB-lite"/>
    </source>
</evidence>
<feature type="region of interest" description="Disordered" evidence="6">
    <location>
        <begin position="223"/>
        <end position="248"/>
    </location>
</feature>
<feature type="domain" description="Major facilitator superfamily (MFS) profile" evidence="8">
    <location>
        <begin position="1"/>
        <end position="465"/>
    </location>
</feature>
<dbReference type="Pfam" id="PF07690">
    <property type="entry name" value="MFS_1"/>
    <property type="match status" value="1"/>
</dbReference>
<comment type="caution">
    <text evidence="9">The sequence shown here is derived from an EMBL/GenBank/DDBJ whole genome shotgun (WGS) entry which is preliminary data.</text>
</comment>
<dbReference type="AlphaFoldDB" id="A0A167VPP3"/>
<feature type="transmembrane region" description="Helical" evidence="7">
    <location>
        <begin position="406"/>
        <end position="429"/>
    </location>
</feature>
<keyword evidence="5 7" id="KW-0472">Membrane</keyword>
<feature type="transmembrane region" description="Helical" evidence="7">
    <location>
        <begin position="147"/>
        <end position="169"/>
    </location>
</feature>
<keyword evidence="10" id="KW-1185">Reference proteome</keyword>
<evidence type="ECO:0000256" key="1">
    <source>
        <dbReference type="ARBA" id="ARBA00004141"/>
    </source>
</evidence>
<evidence type="ECO:0000256" key="3">
    <source>
        <dbReference type="ARBA" id="ARBA00022692"/>
    </source>
</evidence>
<sequence>MMRSLGVVENDVAKWVGWTSAIFSICQCMTAVQWGLLADRIGRKPVILTSLLITLVFSIIFGFATSLPMAFTARACLGLGNGTVGILRTMVAELVPQKELQPRAFTILPLIWSLGGIVGPAFGGALANPAKRHPQLFTSPFWKKYPFALPNLIIGLFFVVSWITGALFMKETLASKKHKRDVGIILGKKLVRSCTCCFSRVEKADNLKSDDCVSERSPLIRHISTTPDQETGPAEHEEATKQSRSHKATWSQVLNPQTNLVLLAYTAFALHTLAFDALLPVFLDYPKHNSPLQLSLKFFGGFGMDSETIGLVYAIQGVAGITLQFLFFPPITKYFGVIPCFRLSAALLPLTYFTMPLTALYAGTTASYVAMTMLMFLKLIANIFYFPCCTILLTNSASSVEILGTLNGLATSVSGIGRALGPACIGYIFSIGAQHDYMVLPWWSMSLLALASCWISWNVNEGTGI</sequence>
<evidence type="ECO:0000256" key="4">
    <source>
        <dbReference type="ARBA" id="ARBA00022989"/>
    </source>
</evidence>
<dbReference type="Proteomes" id="UP000242877">
    <property type="component" value="Unassembled WGS sequence"/>
</dbReference>
<dbReference type="InterPro" id="IPR011701">
    <property type="entry name" value="MFS"/>
</dbReference>
<feature type="transmembrane region" description="Helical" evidence="7">
    <location>
        <begin position="441"/>
        <end position="459"/>
    </location>
</feature>
<evidence type="ECO:0000259" key="8">
    <source>
        <dbReference type="PROSITE" id="PS50850"/>
    </source>
</evidence>
<feature type="transmembrane region" description="Helical" evidence="7">
    <location>
        <begin position="15"/>
        <end position="34"/>
    </location>
</feature>
<evidence type="ECO:0000313" key="10">
    <source>
        <dbReference type="Proteomes" id="UP000242877"/>
    </source>
</evidence>
<keyword evidence="2" id="KW-0813">Transport</keyword>
<proteinExistence type="predicted"/>
<dbReference type="VEuPathDB" id="FungiDB:AAP_05311"/>
<reference evidence="9 10" key="1">
    <citation type="journal article" date="2016" name="Genome Biol. Evol.">
        <title>Divergent and convergent evolution of fungal pathogenicity.</title>
        <authorList>
            <person name="Shang Y."/>
            <person name="Xiao G."/>
            <person name="Zheng P."/>
            <person name="Cen K."/>
            <person name="Zhan S."/>
            <person name="Wang C."/>
        </authorList>
    </citation>
    <scope>NUCLEOTIDE SEQUENCE [LARGE SCALE GENOMIC DNA]</scope>
    <source>
        <strain evidence="9 10">ARSEF 7405</strain>
    </source>
</reference>
<name>A0A167VPP3_9EURO</name>
<dbReference type="PANTHER" id="PTHR23504">
    <property type="entry name" value="MAJOR FACILITATOR SUPERFAMILY DOMAIN-CONTAINING PROTEIN 10"/>
    <property type="match status" value="1"/>
</dbReference>
<evidence type="ECO:0000256" key="7">
    <source>
        <dbReference type="SAM" id="Phobius"/>
    </source>
</evidence>
<dbReference type="OrthoDB" id="10262656at2759"/>
<protein>
    <submittedName>
        <fullName evidence="9">MFS transporter</fullName>
    </submittedName>
</protein>
<keyword evidence="4 7" id="KW-1133">Transmembrane helix</keyword>
<dbReference type="GO" id="GO:0016020">
    <property type="term" value="C:membrane"/>
    <property type="evidence" value="ECO:0007669"/>
    <property type="project" value="UniProtKB-SubCell"/>
</dbReference>
<accession>A0A167VPP3</accession>
<dbReference type="Gene3D" id="1.20.1250.20">
    <property type="entry name" value="MFS general substrate transporter like domains"/>
    <property type="match status" value="1"/>
</dbReference>
<dbReference type="GO" id="GO:0022857">
    <property type="term" value="F:transmembrane transporter activity"/>
    <property type="evidence" value="ECO:0007669"/>
    <property type="project" value="InterPro"/>
</dbReference>
<feature type="transmembrane region" description="Helical" evidence="7">
    <location>
        <begin position="71"/>
        <end position="92"/>
    </location>
</feature>
<feature type="transmembrane region" description="Helical" evidence="7">
    <location>
        <begin position="46"/>
        <end position="65"/>
    </location>
</feature>
<gene>
    <name evidence="9" type="ORF">AAP_05311</name>
</gene>
<keyword evidence="3 7" id="KW-0812">Transmembrane</keyword>
<feature type="transmembrane region" description="Helical" evidence="7">
    <location>
        <begin position="368"/>
        <end position="394"/>
    </location>
</feature>
<dbReference type="PANTHER" id="PTHR23504:SF8">
    <property type="entry name" value="TRANSPORTER, PUTATIVE (AFU_ORTHOLOGUE AFUA_1G03730)-RELATED"/>
    <property type="match status" value="1"/>
</dbReference>
<dbReference type="InterPro" id="IPR036259">
    <property type="entry name" value="MFS_trans_sf"/>
</dbReference>
<feature type="transmembrane region" description="Helical" evidence="7">
    <location>
        <begin position="308"/>
        <end position="328"/>
    </location>
</feature>
<dbReference type="InterPro" id="IPR020846">
    <property type="entry name" value="MFS_dom"/>
</dbReference>
<feature type="transmembrane region" description="Helical" evidence="7">
    <location>
        <begin position="104"/>
        <end position="127"/>
    </location>
</feature>
<dbReference type="PROSITE" id="PS50850">
    <property type="entry name" value="MFS"/>
    <property type="match status" value="1"/>
</dbReference>